<dbReference type="OrthoDB" id="3826968at2"/>
<dbReference type="AlphaFoldDB" id="A0A1X1T351"/>
<dbReference type="Pfam" id="PF05711">
    <property type="entry name" value="TylF"/>
    <property type="match status" value="1"/>
</dbReference>
<keyword evidence="2" id="KW-1185">Reference proteome</keyword>
<organism evidence="1 2">
    <name type="scientific">Mycobacterium conspicuum</name>
    <dbReference type="NCBI Taxonomy" id="44010"/>
    <lineage>
        <taxon>Bacteria</taxon>
        <taxon>Bacillati</taxon>
        <taxon>Actinomycetota</taxon>
        <taxon>Actinomycetes</taxon>
        <taxon>Mycobacteriales</taxon>
        <taxon>Mycobacteriaceae</taxon>
        <taxon>Mycobacterium</taxon>
    </lineage>
</organism>
<dbReference type="RefSeq" id="WP_085234343.1">
    <property type="nucleotide sequence ID" value="NZ_AP022613.1"/>
</dbReference>
<name>A0A1X1T351_9MYCO</name>
<dbReference type="Proteomes" id="UP000467385">
    <property type="component" value="Chromosome"/>
</dbReference>
<dbReference type="STRING" id="44010.AWC00_19265"/>
<accession>A0A1X1T351</accession>
<dbReference type="SUPFAM" id="SSF53335">
    <property type="entry name" value="S-adenosyl-L-methionine-dependent methyltransferases"/>
    <property type="match status" value="1"/>
</dbReference>
<dbReference type="EMBL" id="AP022613">
    <property type="protein sequence ID" value="BBZ40917.1"/>
    <property type="molecule type" value="Genomic_DNA"/>
</dbReference>
<protein>
    <submittedName>
        <fullName evidence="1">Uncharacterized protein</fullName>
    </submittedName>
</protein>
<evidence type="ECO:0000313" key="2">
    <source>
        <dbReference type="Proteomes" id="UP000467385"/>
    </source>
</evidence>
<dbReference type="InterPro" id="IPR008884">
    <property type="entry name" value="TylF_MeTrfase"/>
</dbReference>
<dbReference type="PANTHER" id="PTHR40036:SF1">
    <property type="entry name" value="MACROCIN O-METHYLTRANSFERASE"/>
    <property type="match status" value="1"/>
</dbReference>
<dbReference type="InterPro" id="IPR029063">
    <property type="entry name" value="SAM-dependent_MTases_sf"/>
</dbReference>
<reference evidence="1 2" key="1">
    <citation type="journal article" date="2019" name="Emerg. Microbes Infect.">
        <title>Comprehensive subspecies identification of 175 nontuberculous mycobacteria species based on 7547 genomic profiles.</title>
        <authorList>
            <person name="Matsumoto Y."/>
            <person name="Kinjo T."/>
            <person name="Motooka D."/>
            <person name="Nabeya D."/>
            <person name="Jung N."/>
            <person name="Uechi K."/>
            <person name="Horii T."/>
            <person name="Iida T."/>
            <person name="Fujita J."/>
            <person name="Nakamura S."/>
        </authorList>
    </citation>
    <scope>NUCLEOTIDE SEQUENCE [LARGE SCALE GENOMIC DNA]</scope>
    <source>
        <strain evidence="1 2">JCM 14738</strain>
    </source>
</reference>
<proteinExistence type="predicted"/>
<evidence type="ECO:0000313" key="1">
    <source>
        <dbReference type="EMBL" id="BBZ40917.1"/>
    </source>
</evidence>
<sequence length="249" mass="28268">MDVLYIDLLKRVLTNTLFQEEPDVNEEEHRFVVAFLQHYIRSPAITMLPMARLHNIDDCVRQVVTDGIPGDLIETGVWRGGATILMRALLKVLDETTRKVWVADSFEGLPEPSADEFPIEAKSHGGPVMKAYDHFAAPLELVKRNFAAFGLLDDQVEFLPGWFNDTLSTAPIDRLAVMRLDGDYYSSTMDALTALYDKLSVGGFVIIDDYGEDRWTYCRKAVDEFRDSRGIADPLVQVDLRCSFWRRTG</sequence>
<dbReference type="Gene3D" id="3.40.50.150">
    <property type="entry name" value="Vaccinia Virus protein VP39"/>
    <property type="match status" value="1"/>
</dbReference>
<gene>
    <name evidence="1" type="ORF">MCNS_39800</name>
</gene>
<dbReference type="PANTHER" id="PTHR40036">
    <property type="entry name" value="MACROCIN O-METHYLTRANSFERASE"/>
    <property type="match status" value="1"/>
</dbReference>